<dbReference type="Proteomes" id="UP000654075">
    <property type="component" value="Unassembled WGS sequence"/>
</dbReference>
<protein>
    <recommendedName>
        <fullName evidence="4">Sfi1 spindle body domain-containing protein</fullName>
    </recommendedName>
</protein>
<gene>
    <name evidence="2" type="ORF">PGLA1383_LOCUS47388</name>
</gene>
<name>A0A813H0N5_POLGL</name>
<reference evidence="2" key="1">
    <citation type="submission" date="2021-02" db="EMBL/GenBank/DDBJ databases">
        <authorList>
            <person name="Dougan E. K."/>
            <person name="Rhodes N."/>
            <person name="Thang M."/>
            <person name="Chan C."/>
        </authorList>
    </citation>
    <scope>NUCLEOTIDE SEQUENCE</scope>
</reference>
<feature type="coiled-coil region" evidence="1">
    <location>
        <begin position="663"/>
        <end position="690"/>
    </location>
</feature>
<evidence type="ECO:0008006" key="4">
    <source>
        <dbReference type="Google" id="ProtNLM"/>
    </source>
</evidence>
<keyword evidence="1" id="KW-0175">Coiled coil</keyword>
<dbReference type="OrthoDB" id="434261at2759"/>
<sequence>MEVFRSIDSWAIASSRPANAQAEEGVQVFPVAPSIRLTKALLLPVEWEACRAAQPRKQVVEDSEAKEAKREEVGNKAAELLKGLRRLREDCFIVAEYNSSLAAEINQHQLDQVNQAASARRLRLSGVLQDRESQLLAARNEIALWAIFRAWRLKAYRQRLLLNFGEEEVDSFQRLRWLGWWRVANLESLSCTGIDRQWNENQSLVASHRSILEEAQKESNAAGLRRQNLRFHRLEASCRRRALRRCLCAFSNFTLEAVRERSGKRVGLFCANLSTTKDVKWTAKACLKQWHLLMSQRHLNGHFACIVESTSIRGLSDAEQQRASSMCKLILDNWSAAAASLLSEAEEHAQKNLALAVQQRRDAEMTHKLSGTTRIAMVFMASDDRALTLTYYTAWGRHTFLKKAEAEEEQFRLETASLAELHHRTELAQKIRGRGVQASSRLMLLQTHLARWWLGLNLPQLQQRKTALQEHLRISDDLLKCRSRMSEIRAVRAVVDGSENLLRPIRARLRTAWRRLTIPQATMSPEAEAELNAERDIVAARAEIGQLIAEQKLLKDSLASQYQEVIQTRRSASEVLVLFASWRQTQWLRHGVLTWRLGAMAAMLEREEAWHMLQLSTEAESLRVLHQGRKDGRTKRAIQVVSIMWSTTNLSLFVEFWRRQTRKEILDKLLQAAQAEVKAADEKLQGEKDAREQQAQARYLKALNKSGLFGDSEKLILRTYLLEWRQAIKSEDTGNAKLLRVWKLMDSCVFDVTPQLVVACLQLWSSVTGLRRSQAVVEKVWSSTLLVQRKVALLASIEARLSEGYDDALLLGSLAAWRRLRNEAQVEKVADMAHRQWAHQEEVVDKWCQAAENQREKTWRFVGRRSAALHNSELLRDAIAGWSQEALFGGAEQAARDAFMEVHSMPEVQLRFESIVCDRWIERCLLLRQNCRIRCMVASLLPKWLHEARVSRVERQSLKGRSRAYLMATRAVAEMSHIETRFCFDSWQGAVCIARRRWLEKRVRWLEASLGAPAIASSPRPLAVLSLGETTQPGSAAPSPRLRDPNFAARLERFTSGRI</sequence>
<evidence type="ECO:0000256" key="1">
    <source>
        <dbReference type="SAM" id="Coils"/>
    </source>
</evidence>
<evidence type="ECO:0000313" key="2">
    <source>
        <dbReference type="EMBL" id="CAE8631258.1"/>
    </source>
</evidence>
<dbReference type="AlphaFoldDB" id="A0A813H0N5"/>
<dbReference type="EMBL" id="CAJNNV010030079">
    <property type="protein sequence ID" value="CAE8631258.1"/>
    <property type="molecule type" value="Genomic_DNA"/>
</dbReference>
<proteinExistence type="predicted"/>
<comment type="caution">
    <text evidence="2">The sequence shown here is derived from an EMBL/GenBank/DDBJ whole genome shotgun (WGS) entry which is preliminary data.</text>
</comment>
<keyword evidence="3" id="KW-1185">Reference proteome</keyword>
<accession>A0A813H0N5</accession>
<organism evidence="2 3">
    <name type="scientific">Polarella glacialis</name>
    <name type="common">Dinoflagellate</name>
    <dbReference type="NCBI Taxonomy" id="89957"/>
    <lineage>
        <taxon>Eukaryota</taxon>
        <taxon>Sar</taxon>
        <taxon>Alveolata</taxon>
        <taxon>Dinophyceae</taxon>
        <taxon>Suessiales</taxon>
        <taxon>Suessiaceae</taxon>
        <taxon>Polarella</taxon>
    </lineage>
</organism>
<evidence type="ECO:0000313" key="3">
    <source>
        <dbReference type="Proteomes" id="UP000654075"/>
    </source>
</evidence>